<accession>A0AAV5TI31</accession>
<proteinExistence type="predicted"/>
<organism evidence="2 3">
    <name type="scientific">Pristionchus entomophagus</name>
    <dbReference type="NCBI Taxonomy" id="358040"/>
    <lineage>
        <taxon>Eukaryota</taxon>
        <taxon>Metazoa</taxon>
        <taxon>Ecdysozoa</taxon>
        <taxon>Nematoda</taxon>
        <taxon>Chromadorea</taxon>
        <taxon>Rhabditida</taxon>
        <taxon>Rhabditina</taxon>
        <taxon>Diplogasteromorpha</taxon>
        <taxon>Diplogasteroidea</taxon>
        <taxon>Neodiplogasteridae</taxon>
        <taxon>Pristionchus</taxon>
    </lineage>
</organism>
<feature type="non-terminal residue" evidence="2">
    <location>
        <position position="68"/>
    </location>
</feature>
<sequence>LLMFGMNGGRNGNGRDEDDDYDGTTTTTTTTPRTTTTTQPFTTAAPTCPPDLLSEAQSFVAVGEYAQK</sequence>
<dbReference type="EMBL" id="BTSX01000004">
    <property type="protein sequence ID" value="GMS93986.1"/>
    <property type="molecule type" value="Genomic_DNA"/>
</dbReference>
<comment type="caution">
    <text evidence="2">The sequence shown here is derived from an EMBL/GenBank/DDBJ whole genome shotgun (WGS) entry which is preliminary data.</text>
</comment>
<dbReference type="AlphaFoldDB" id="A0AAV5TI31"/>
<protein>
    <submittedName>
        <fullName evidence="2">Uncharacterized protein</fullName>
    </submittedName>
</protein>
<dbReference type="Proteomes" id="UP001432027">
    <property type="component" value="Unassembled WGS sequence"/>
</dbReference>
<evidence type="ECO:0000313" key="3">
    <source>
        <dbReference type="Proteomes" id="UP001432027"/>
    </source>
</evidence>
<gene>
    <name evidence="2" type="ORF">PENTCL1PPCAC_16161</name>
</gene>
<evidence type="ECO:0000313" key="2">
    <source>
        <dbReference type="EMBL" id="GMS93986.1"/>
    </source>
</evidence>
<feature type="non-terminal residue" evidence="2">
    <location>
        <position position="1"/>
    </location>
</feature>
<evidence type="ECO:0000256" key="1">
    <source>
        <dbReference type="SAM" id="MobiDB-lite"/>
    </source>
</evidence>
<feature type="region of interest" description="Disordered" evidence="1">
    <location>
        <begin position="1"/>
        <end position="49"/>
    </location>
</feature>
<name>A0AAV5TI31_9BILA</name>
<reference evidence="2" key="1">
    <citation type="submission" date="2023-10" db="EMBL/GenBank/DDBJ databases">
        <title>Genome assembly of Pristionchus species.</title>
        <authorList>
            <person name="Yoshida K."/>
            <person name="Sommer R.J."/>
        </authorList>
    </citation>
    <scope>NUCLEOTIDE SEQUENCE</scope>
    <source>
        <strain evidence="2">RS0144</strain>
    </source>
</reference>
<feature type="compositionally biased region" description="Low complexity" evidence="1">
    <location>
        <begin position="23"/>
        <end position="46"/>
    </location>
</feature>
<keyword evidence="3" id="KW-1185">Reference proteome</keyword>
<feature type="compositionally biased region" description="Gly residues" evidence="1">
    <location>
        <begin position="1"/>
        <end position="12"/>
    </location>
</feature>